<dbReference type="Gene3D" id="3.30.1120.10">
    <property type="match status" value="1"/>
</dbReference>
<keyword evidence="5" id="KW-0732">Signal</keyword>
<name>A0A399T027_9BACT</name>
<dbReference type="SUPFAM" id="SSF53649">
    <property type="entry name" value="Alkaline phosphatase-like"/>
    <property type="match status" value="1"/>
</dbReference>
<keyword evidence="2" id="KW-0479">Metal-binding</keyword>
<evidence type="ECO:0000256" key="2">
    <source>
        <dbReference type="ARBA" id="ARBA00022723"/>
    </source>
</evidence>
<dbReference type="GO" id="GO:0004065">
    <property type="term" value="F:arylsulfatase activity"/>
    <property type="evidence" value="ECO:0007669"/>
    <property type="project" value="TreeGrafter"/>
</dbReference>
<evidence type="ECO:0000313" key="8">
    <source>
        <dbReference type="Proteomes" id="UP000265926"/>
    </source>
</evidence>
<dbReference type="PANTHER" id="PTHR42693">
    <property type="entry name" value="ARYLSULFATASE FAMILY MEMBER"/>
    <property type="match status" value="1"/>
</dbReference>
<accession>A0A399T027</accession>
<dbReference type="RefSeq" id="WP_119438321.1">
    <property type="nucleotide sequence ID" value="NZ_QWGR01000006.1"/>
</dbReference>
<evidence type="ECO:0000256" key="5">
    <source>
        <dbReference type="SAM" id="SignalP"/>
    </source>
</evidence>
<dbReference type="InterPro" id="IPR024607">
    <property type="entry name" value="Sulfatase_CS"/>
</dbReference>
<reference evidence="7 8" key="1">
    <citation type="submission" date="2018-08" db="EMBL/GenBank/DDBJ databases">
        <title>Pallidiluteibacterium maritimus gen. nov., sp. nov., isolated from coastal sediment.</title>
        <authorList>
            <person name="Zhou L.Y."/>
        </authorList>
    </citation>
    <scope>NUCLEOTIDE SEQUENCE [LARGE SCALE GENOMIC DNA]</scope>
    <source>
        <strain evidence="7 8">XSD2</strain>
    </source>
</reference>
<gene>
    <name evidence="7" type="ORF">D1614_12710</name>
</gene>
<organism evidence="7 8">
    <name type="scientific">Maribellus luteus</name>
    <dbReference type="NCBI Taxonomy" id="2305463"/>
    <lineage>
        <taxon>Bacteria</taxon>
        <taxon>Pseudomonadati</taxon>
        <taxon>Bacteroidota</taxon>
        <taxon>Bacteroidia</taxon>
        <taxon>Marinilabiliales</taxon>
        <taxon>Prolixibacteraceae</taxon>
        <taxon>Maribellus</taxon>
    </lineage>
</organism>
<dbReference type="InterPro" id="IPR017850">
    <property type="entry name" value="Alkaline_phosphatase_core_sf"/>
</dbReference>
<evidence type="ECO:0000259" key="6">
    <source>
        <dbReference type="Pfam" id="PF00884"/>
    </source>
</evidence>
<evidence type="ECO:0000256" key="4">
    <source>
        <dbReference type="ARBA" id="ARBA00022837"/>
    </source>
</evidence>
<dbReference type="Gene3D" id="3.40.720.10">
    <property type="entry name" value="Alkaline Phosphatase, subunit A"/>
    <property type="match status" value="1"/>
</dbReference>
<dbReference type="AlphaFoldDB" id="A0A399T027"/>
<dbReference type="CDD" id="cd16146">
    <property type="entry name" value="ARS_like"/>
    <property type="match status" value="1"/>
</dbReference>
<protein>
    <submittedName>
        <fullName evidence="7">Arylsulfatase</fullName>
    </submittedName>
</protein>
<feature type="signal peptide" evidence="5">
    <location>
        <begin position="1"/>
        <end position="26"/>
    </location>
</feature>
<evidence type="ECO:0000256" key="3">
    <source>
        <dbReference type="ARBA" id="ARBA00022801"/>
    </source>
</evidence>
<evidence type="ECO:0000313" key="7">
    <source>
        <dbReference type="EMBL" id="RIJ47975.1"/>
    </source>
</evidence>
<comment type="similarity">
    <text evidence="1">Belongs to the sulfatase family.</text>
</comment>
<dbReference type="OrthoDB" id="756520at2"/>
<sequence length="584" mass="66263">MTNFLTKTWLTFFVVAAILQAVSAQQATHPNVVLIITDDQGYGDLGCTGNPHVKTPVLDRFAEENIRFTNFYVSPVCAPTRSSLMTGRYSLRTGVRDTYNGGSIMAASETTIAEMLKEEGYNTGIFGKWHLGDCYPSRPMDQGFDESLVHLSGGMGQVGDITTWFKGDSSYFDPVLWHNGKPEPYTGYCSDIFADEAIRFIESNKEKPFFCYLSFNAPHTPLQVPAKYYEMYRDIDPSSGFENDSRPFPEMSEKDKEDARKVYGMVTNIDDNIGKLLQRLDELQLSENTLVIFMTDNGPQQPRYVAGMRGRKGSVYRGGVRVPFFMRYPGMGSKEVNATTAHIDVLPTIAEICGAKLPEQRVIDGKSLFSLLTKDNYDRQERSLFFYWTRRYPELYNNMALYKGDYKLVGFTSFDAGIGDFELYNIKDDPYEQENILPKNKDIAKKLKTELDLTYRDLISSENILHQPLIEIGNKNENPIILNRNEADGERGIWAQEDVFGKWNVRVNPGKYNVTFKFVQAIEGGGTLLLETNGVVNRMDNSENTDVLEMKNVDLPGYEGELMANYFSSGKKILPFWIELEKVD</sequence>
<feature type="chain" id="PRO_5017421356" evidence="5">
    <location>
        <begin position="27"/>
        <end position="584"/>
    </location>
</feature>
<dbReference type="FunFam" id="3.40.720.10:FF:000070">
    <property type="entry name" value="Arylsulfatase A"/>
    <property type="match status" value="1"/>
</dbReference>
<dbReference type="EMBL" id="QWGR01000006">
    <property type="protein sequence ID" value="RIJ47975.1"/>
    <property type="molecule type" value="Genomic_DNA"/>
</dbReference>
<feature type="domain" description="Sulfatase N-terminal" evidence="6">
    <location>
        <begin position="30"/>
        <end position="354"/>
    </location>
</feature>
<keyword evidence="8" id="KW-1185">Reference proteome</keyword>
<dbReference type="PANTHER" id="PTHR42693:SF53">
    <property type="entry name" value="ENDO-4-O-SULFATASE"/>
    <property type="match status" value="1"/>
</dbReference>
<dbReference type="InterPro" id="IPR050738">
    <property type="entry name" value="Sulfatase"/>
</dbReference>
<proteinExistence type="inferred from homology"/>
<dbReference type="Pfam" id="PF00884">
    <property type="entry name" value="Sulfatase"/>
    <property type="match status" value="1"/>
</dbReference>
<dbReference type="PROSITE" id="PS00523">
    <property type="entry name" value="SULFATASE_1"/>
    <property type="match status" value="1"/>
</dbReference>
<keyword evidence="3" id="KW-0378">Hydrolase</keyword>
<comment type="caution">
    <text evidence="7">The sequence shown here is derived from an EMBL/GenBank/DDBJ whole genome shotgun (WGS) entry which is preliminary data.</text>
</comment>
<keyword evidence="4" id="KW-0106">Calcium</keyword>
<dbReference type="Proteomes" id="UP000265926">
    <property type="component" value="Unassembled WGS sequence"/>
</dbReference>
<dbReference type="InterPro" id="IPR000917">
    <property type="entry name" value="Sulfatase_N"/>
</dbReference>
<dbReference type="GO" id="GO:0046872">
    <property type="term" value="F:metal ion binding"/>
    <property type="evidence" value="ECO:0007669"/>
    <property type="project" value="UniProtKB-KW"/>
</dbReference>
<evidence type="ECO:0000256" key="1">
    <source>
        <dbReference type="ARBA" id="ARBA00008779"/>
    </source>
</evidence>